<feature type="binding site" evidence="1">
    <location>
        <position position="215"/>
    </location>
    <ligand>
        <name>Mg(2+)</name>
        <dbReference type="ChEBI" id="CHEBI:18420"/>
        <label>1</label>
    </ligand>
</feature>
<dbReference type="GO" id="GO:0046872">
    <property type="term" value="F:metal ion binding"/>
    <property type="evidence" value="ECO:0007669"/>
    <property type="project" value="UniProtKB-KW"/>
</dbReference>
<feature type="binding site" evidence="1">
    <location>
        <position position="216"/>
    </location>
    <ligand>
        <name>Mg(2+)</name>
        <dbReference type="ChEBI" id="CHEBI:18420"/>
        <label>1</label>
    </ligand>
</feature>
<dbReference type="Pfam" id="PF03747">
    <property type="entry name" value="ADP_ribosyl_GH"/>
    <property type="match status" value="1"/>
</dbReference>
<dbReference type="PANTHER" id="PTHR16222">
    <property type="entry name" value="ADP-RIBOSYLGLYCOHYDROLASE"/>
    <property type="match status" value="1"/>
</dbReference>
<comment type="cofactor">
    <cofactor evidence="1">
        <name>Mg(2+)</name>
        <dbReference type="ChEBI" id="CHEBI:18420"/>
    </cofactor>
    <text evidence="1">Binds 2 magnesium ions per subunit.</text>
</comment>
<evidence type="ECO:0000256" key="1">
    <source>
        <dbReference type="PIRSR" id="PIRSR605502-1"/>
    </source>
</evidence>
<sequence length="261" mass="28800">MLGAIAGDIIGSFFERSRVKFYDFDLFYPWSRFTDDSVMTLAVARWLMPDSDRSPDRLVGIMQEFGREYPDAGYGYRFNQWLHSSDPQPYGSWGNGSAMRVSPAGIVASTLDEALGLARISASVTHNHPAGIAGAQAVAAAIWMARHGASKGDIRDYIQWHFSYDLTRTIEEIRPDYRWDVSCQGSVPESIIAFLDGRDFEDTVRLAVSLGGDTDTMACIAGSIAACVYPIPREIALRCEEILAPGLLATLRDFERATGPD</sequence>
<dbReference type="GeneID" id="93425037"/>
<proteinExistence type="predicted"/>
<dbReference type="AlphaFoldDB" id="A0A2V1IYN7"/>
<gene>
    <name evidence="2" type="ORF">C5O25_05210</name>
</gene>
<dbReference type="PANTHER" id="PTHR16222:SF12">
    <property type="entry name" value="ADP-RIBOSYLGLYCOHYDROLASE-RELATED"/>
    <property type="match status" value="1"/>
</dbReference>
<dbReference type="Proteomes" id="UP000244925">
    <property type="component" value="Unassembled WGS sequence"/>
</dbReference>
<organism evidence="2 3">
    <name type="scientific">Paramuribaculum intestinale</name>
    <dbReference type="NCBI Taxonomy" id="2094151"/>
    <lineage>
        <taxon>Bacteria</taxon>
        <taxon>Pseudomonadati</taxon>
        <taxon>Bacteroidota</taxon>
        <taxon>Bacteroidia</taxon>
        <taxon>Bacteroidales</taxon>
        <taxon>Muribaculaceae</taxon>
        <taxon>Paramuribaculum</taxon>
    </lineage>
</organism>
<keyword evidence="3" id="KW-1185">Reference proteome</keyword>
<dbReference type="InterPro" id="IPR036705">
    <property type="entry name" value="Ribosyl_crysJ1_sf"/>
</dbReference>
<name>A0A2V1IYN7_9BACT</name>
<dbReference type="Gene3D" id="1.10.4080.10">
    <property type="entry name" value="ADP-ribosylation/Crystallin J1"/>
    <property type="match status" value="1"/>
</dbReference>
<accession>A0A2V1IYN7</accession>
<evidence type="ECO:0000313" key="2">
    <source>
        <dbReference type="EMBL" id="PWB08236.1"/>
    </source>
</evidence>
<dbReference type="RefSeq" id="WP_107035673.1">
    <property type="nucleotide sequence ID" value="NZ_CAOLHR010000029.1"/>
</dbReference>
<evidence type="ECO:0000313" key="3">
    <source>
        <dbReference type="Proteomes" id="UP000244925"/>
    </source>
</evidence>
<feature type="binding site" evidence="1">
    <location>
        <position position="36"/>
    </location>
    <ligand>
        <name>Mg(2+)</name>
        <dbReference type="ChEBI" id="CHEBI:18420"/>
        <label>1</label>
    </ligand>
</feature>
<keyword evidence="1" id="KW-0479">Metal-binding</keyword>
<feature type="binding site" evidence="1">
    <location>
        <position position="34"/>
    </location>
    <ligand>
        <name>Mg(2+)</name>
        <dbReference type="ChEBI" id="CHEBI:18420"/>
        <label>1</label>
    </ligand>
</feature>
<reference evidence="3" key="1">
    <citation type="submission" date="2018-02" db="EMBL/GenBank/DDBJ databases">
        <authorList>
            <person name="Clavel T."/>
            <person name="Strowig T."/>
        </authorList>
    </citation>
    <scope>NUCLEOTIDE SEQUENCE [LARGE SCALE GENOMIC DNA]</scope>
    <source>
        <strain evidence="3">DSM 100764</strain>
    </source>
</reference>
<keyword evidence="1" id="KW-0460">Magnesium</keyword>
<dbReference type="InterPro" id="IPR005502">
    <property type="entry name" value="Ribosyl_crysJ1"/>
</dbReference>
<dbReference type="SUPFAM" id="SSF101478">
    <property type="entry name" value="ADP-ribosylglycohydrolase"/>
    <property type="match status" value="1"/>
</dbReference>
<feature type="binding site" evidence="1">
    <location>
        <position position="213"/>
    </location>
    <ligand>
        <name>Mg(2+)</name>
        <dbReference type="ChEBI" id="CHEBI:18420"/>
        <label>1</label>
    </ligand>
</feature>
<comment type="caution">
    <text evidence="2">The sequence shown here is derived from an EMBL/GenBank/DDBJ whole genome shotgun (WGS) entry which is preliminary data.</text>
</comment>
<feature type="binding site" evidence="1">
    <location>
        <position position="35"/>
    </location>
    <ligand>
        <name>Mg(2+)</name>
        <dbReference type="ChEBI" id="CHEBI:18420"/>
        <label>1</label>
    </ligand>
</feature>
<dbReference type="InterPro" id="IPR050792">
    <property type="entry name" value="ADP-ribosylglycohydrolase"/>
</dbReference>
<protein>
    <submittedName>
        <fullName evidence="2">Dinitrogenase reductase</fullName>
    </submittedName>
</protein>
<dbReference type="EMBL" id="PUBV01000007">
    <property type="protein sequence ID" value="PWB08236.1"/>
    <property type="molecule type" value="Genomic_DNA"/>
</dbReference>